<reference evidence="3 4" key="1">
    <citation type="submission" date="2024-04" db="EMBL/GenBank/DDBJ databases">
        <title>Genome sequencing and metabolic network reconstruction of aminoacids and betaine degradation by Anoxynatronum sibiricum.</title>
        <authorList>
            <person name="Detkova E.N."/>
            <person name="Boltjanskaja Y.V."/>
            <person name="Mardanov A.V."/>
            <person name="Kevbrin V."/>
        </authorList>
    </citation>
    <scope>NUCLEOTIDE SEQUENCE [LARGE SCALE GENOMIC DNA]</scope>
    <source>
        <strain evidence="3 4">Z-7981</strain>
    </source>
</reference>
<dbReference type="Pfam" id="PF00171">
    <property type="entry name" value="Aldedh"/>
    <property type="match status" value="1"/>
</dbReference>
<dbReference type="InterPro" id="IPR050740">
    <property type="entry name" value="Aldehyde_DH_Superfamily"/>
</dbReference>
<dbReference type="EC" id="1.2.1.-" evidence="3"/>
<dbReference type="Gene3D" id="3.40.309.10">
    <property type="entry name" value="Aldehyde Dehydrogenase, Chain A, domain 2"/>
    <property type="match status" value="1"/>
</dbReference>
<dbReference type="InterPro" id="IPR016163">
    <property type="entry name" value="Ald_DH_C"/>
</dbReference>
<protein>
    <submittedName>
        <fullName evidence="3">NAD-dependent succinate-semialdehyde dehydrogenase</fullName>
        <ecNumber evidence="3">1.2.1.-</ecNumber>
    </submittedName>
</protein>
<accession>A0ABU9VPA7</accession>
<organism evidence="3 4">
    <name type="scientific">Anoxynatronum sibiricum</name>
    <dbReference type="NCBI Taxonomy" id="210623"/>
    <lineage>
        <taxon>Bacteria</taxon>
        <taxon>Bacillati</taxon>
        <taxon>Bacillota</taxon>
        <taxon>Clostridia</taxon>
        <taxon>Eubacteriales</taxon>
        <taxon>Clostridiaceae</taxon>
        <taxon>Anoxynatronum</taxon>
    </lineage>
</organism>
<dbReference type="PANTHER" id="PTHR43353:SF5">
    <property type="entry name" value="SUCCINATE-SEMIALDEHYDE DEHYDROGENASE, MITOCHONDRIAL"/>
    <property type="match status" value="1"/>
</dbReference>
<sequence>MEEKKLYINGEWLDGSGSEVIQVLNPANGEVVGTVPAAGKKEVIQAIEAASEAFDAWAALPARRRATYLRRWYELMGEHKESIAQILTLEQGKPLAEARGEVAAAGRFLEWYAEEAVRVTGEIIPPSSENKRIMVLRQPVGVVAAITPWNFPASMITRKIAPALAAGCPVILKPASQTPLTAAAIVELAHEAGIPKGVVNLVTGSATLIGKALMEDGRVRKITFTGSTEVGKMLMRQSADTMKRVSLELGGHAPYLVFDDADLEQAVAGVIQAKIRNAGQMCVAVNRFFVQEGIYDAFVSRVRTELKKINTGNGLDESVTMGPLINQKAYQKVVDHVTDARELGAGLLYGGNGRHESDHPEAGYFYEPTLLTNVTDEMKIMREETFGPVLPLRRFETEEEALRLANDSRYGLAAYVYTQSLSRGIRVSEKLQYGVVGLNDGGPATVQAPFGGFKESGIGREGGHHGMDPFLEIKYISIGI</sequence>
<dbReference type="InterPro" id="IPR016162">
    <property type="entry name" value="Ald_DH_N"/>
</dbReference>
<name>A0ABU9VPA7_9CLOT</name>
<dbReference type="RefSeq" id="WP_343184383.1">
    <property type="nucleotide sequence ID" value="NZ_JBCITM010000001.1"/>
</dbReference>
<dbReference type="CDD" id="cd07103">
    <property type="entry name" value="ALDH_F5_SSADH_GabD"/>
    <property type="match status" value="1"/>
</dbReference>
<dbReference type="Proteomes" id="UP001407405">
    <property type="component" value="Unassembled WGS sequence"/>
</dbReference>
<dbReference type="GO" id="GO:0016491">
    <property type="term" value="F:oxidoreductase activity"/>
    <property type="evidence" value="ECO:0007669"/>
    <property type="project" value="UniProtKB-KW"/>
</dbReference>
<dbReference type="InterPro" id="IPR016161">
    <property type="entry name" value="Ald_DH/histidinol_DH"/>
</dbReference>
<dbReference type="EMBL" id="JBCITM010000001">
    <property type="protein sequence ID" value="MEN1759000.1"/>
    <property type="molecule type" value="Genomic_DNA"/>
</dbReference>
<evidence type="ECO:0000313" key="3">
    <source>
        <dbReference type="EMBL" id="MEN1759000.1"/>
    </source>
</evidence>
<keyword evidence="1 3" id="KW-0560">Oxidoreductase</keyword>
<evidence type="ECO:0000256" key="1">
    <source>
        <dbReference type="ARBA" id="ARBA00023002"/>
    </source>
</evidence>
<dbReference type="Gene3D" id="3.40.605.10">
    <property type="entry name" value="Aldehyde Dehydrogenase, Chain A, domain 1"/>
    <property type="match status" value="1"/>
</dbReference>
<proteinExistence type="predicted"/>
<keyword evidence="4" id="KW-1185">Reference proteome</keyword>
<feature type="domain" description="Aldehyde dehydrogenase" evidence="2">
    <location>
        <begin position="12"/>
        <end position="476"/>
    </location>
</feature>
<gene>
    <name evidence="3" type="ORF">AAIG11_00815</name>
</gene>
<evidence type="ECO:0000259" key="2">
    <source>
        <dbReference type="Pfam" id="PF00171"/>
    </source>
</evidence>
<evidence type="ECO:0000313" key="4">
    <source>
        <dbReference type="Proteomes" id="UP001407405"/>
    </source>
</evidence>
<comment type="caution">
    <text evidence="3">The sequence shown here is derived from an EMBL/GenBank/DDBJ whole genome shotgun (WGS) entry which is preliminary data.</text>
</comment>
<dbReference type="PANTHER" id="PTHR43353">
    <property type="entry name" value="SUCCINATE-SEMIALDEHYDE DEHYDROGENASE, MITOCHONDRIAL"/>
    <property type="match status" value="1"/>
</dbReference>
<dbReference type="InterPro" id="IPR015590">
    <property type="entry name" value="Aldehyde_DH_dom"/>
</dbReference>
<dbReference type="SUPFAM" id="SSF53720">
    <property type="entry name" value="ALDH-like"/>
    <property type="match status" value="1"/>
</dbReference>